<protein>
    <submittedName>
        <fullName evidence="2">Uncharacterized protein</fullName>
    </submittedName>
</protein>
<evidence type="ECO:0000313" key="2">
    <source>
        <dbReference type="EMBL" id="PZF73767.1"/>
    </source>
</evidence>
<reference evidence="2 3" key="1">
    <citation type="submission" date="2018-06" db="EMBL/GenBank/DDBJ databases">
        <title>Mucibacter soli gen. nov., sp. nov., a new member of the family Chitinophagaceae producing mucin.</title>
        <authorList>
            <person name="Kim M.-K."/>
            <person name="Park S."/>
            <person name="Kim T.-S."/>
            <person name="Joung Y."/>
            <person name="Han J.-H."/>
            <person name="Kim S.B."/>
        </authorList>
    </citation>
    <scope>NUCLEOTIDE SEQUENCE [LARGE SCALE GENOMIC DNA]</scope>
    <source>
        <strain evidence="2 3">R1-15</strain>
    </source>
</reference>
<dbReference type="PROSITE" id="PS51257">
    <property type="entry name" value="PROKAR_LIPOPROTEIN"/>
    <property type="match status" value="1"/>
</dbReference>
<dbReference type="AlphaFoldDB" id="A0A2W2BD34"/>
<dbReference type="EMBL" id="QKTW01000009">
    <property type="protein sequence ID" value="PZF73767.1"/>
    <property type="molecule type" value="Genomic_DNA"/>
</dbReference>
<accession>A0A2W2BD34</accession>
<evidence type="ECO:0000313" key="3">
    <source>
        <dbReference type="Proteomes" id="UP000248745"/>
    </source>
</evidence>
<organism evidence="2 3">
    <name type="scientific">Taibaiella soli</name>
    <dbReference type="NCBI Taxonomy" id="1649169"/>
    <lineage>
        <taxon>Bacteria</taxon>
        <taxon>Pseudomonadati</taxon>
        <taxon>Bacteroidota</taxon>
        <taxon>Chitinophagia</taxon>
        <taxon>Chitinophagales</taxon>
        <taxon>Chitinophagaceae</taxon>
        <taxon>Taibaiella</taxon>
    </lineage>
</organism>
<dbReference type="Gene3D" id="3.90.1720.10">
    <property type="entry name" value="endopeptidase domain like (from Nostoc punctiforme)"/>
    <property type="match status" value="1"/>
</dbReference>
<keyword evidence="1" id="KW-0812">Transmembrane</keyword>
<keyword evidence="1" id="KW-0472">Membrane</keyword>
<feature type="transmembrane region" description="Helical" evidence="1">
    <location>
        <begin position="12"/>
        <end position="30"/>
    </location>
</feature>
<proteinExistence type="predicted"/>
<dbReference type="InterPro" id="IPR038765">
    <property type="entry name" value="Papain-like_cys_pep_sf"/>
</dbReference>
<keyword evidence="3" id="KW-1185">Reference proteome</keyword>
<dbReference type="Proteomes" id="UP000248745">
    <property type="component" value="Unassembled WGS sequence"/>
</dbReference>
<dbReference type="OrthoDB" id="1148539at2"/>
<evidence type="ECO:0000256" key="1">
    <source>
        <dbReference type="SAM" id="Phobius"/>
    </source>
</evidence>
<sequence>MESISKDKDSKLDIVFALFTFLVSMAFITGCQKAGDNTQSAAIQHINHDQARADKSENRQLADSAVKMLHTGDIVMRTGNDVTSYMLSQINQKDKTYSHCGLVIIENGYPFVYHSIGGEDNPDERMRRDSANMFIAPYHNLGFGIARFNFSDSAVINLQKIVSEFYKRRPLFDMDFDLKTEDKLYCAEFIYKAITRATADPDYIKTTSVVGYHFVGIDDLFLSEHAKTIWQVRYK</sequence>
<comment type="caution">
    <text evidence="2">The sequence shown here is derived from an EMBL/GenBank/DDBJ whole genome shotgun (WGS) entry which is preliminary data.</text>
</comment>
<keyword evidence="1" id="KW-1133">Transmembrane helix</keyword>
<dbReference type="RefSeq" id="WP_110997865.1">
    <property type="nucleotide sequence ID" value="NZ_QKTW01000009.1"/>
</dbReference>
<dbReference type="SUPFAM" id="SSF54001">
    <property type="entry name" value="Cysteine proteinases"/>
    <property type="match status" value="1"/>
</dbReference>
<name>A0A2W2BD34_9BACT</name>
<gene>
    <name evidence="2" type="ORF">DN068_05340</name>
</gene>